<evidence type="ECO:0000256" key="1">
    <source>
        <dbReference type="SAM" id="SignalP"/>
    </source>
</evidence>
<keyword evidence="1" id="KW-0732">Signal</keyword>
<protein>
    <submittedName>
        <fullName evidence="2">Leucine rich repeat-containing protein</fullName>
    </submittedName>
</protein>
<evidence type="ECO:0000313" key="2">
    <source>
        <dbReference type="EMBL" id="SEK43106.1"/>
    </source>
</evidence>
<feature type="signal peptide" evidence="1">
    <location>
        <begin position="1"/>
        <end position="26"/>
    </location>
</feature>
<reference evidence="2 3" key="1">
    <citation type="submission" date="2016-10" db="EMBL/GenBank/DDBJ databases">
        <authorList>
            <person name="de Groot N.N."/>
        </authorList>
    </citation>
    <scope>NUCLEOTIDE SEQUENCE [LARGE SCALE GENOMIC DNA]</scope>
    <source>
        <strain evidence="2 3">KH2T6</strain>
    </source>
</reference>
<dbReference type="Gene3D" id="3.40.50.12480">
    <property type="match status" value="2"/>
</dbReference>
<dbReference type="EMBL" id="FOAT01000002">
    <property type="protein sequence ID" value="SEK43106.1"/>
    <property type="molecule type" value="Genomic_DNA"/>
</dbReference>
<name>A0A1H7GY73_RUMAL</name>
<dbReference type="InterPro" id="IPR013783">
    <property type="entry name" value="Ig-like_fold"/>
</dbReference>
<sequence length="548" mass="59389">MKKQIICGVVASMLVLSGGGATLGNAADLNFDLIASAAVTKASGTCGAKVTWTLDDEGTLTISGTGEMANYWSTVKQPWAKYSNFIKKAVIEEGVTKIGSFAFNSCTNLTSITIPNGVKYIGECAFRYCKNLSTVTIPDGVTGIDNNVFEGCTNLSSITIPDSVKSFDSEAFKDCSSLKSITIPNGVTYLWYGAFMGCKSLEQVTLPDTLKSIGGNEFSNCSSLKSITIPNSVKEICNDAFYNCSRLKSITIPNGVTKINGNAFLNCTSLSSVTIPDSVTSIGANAFQNCTALSDINIPNRSISIGKNAFRSCTKLLSVTIPENVTSIGDKAFGYNDSGRIQNFKIRCYKGTAGEKYAKQNNLSYTLLDDKVNPMPTAVPGECCVTLSWGQVEKAEKYAIVVNVNEEWVIVEKTTENTYKLCGLEPSSKYRVAVISMFNGEWYTNFSDAITVTPNAPVYKYPTVTDIEYNEEFHQFRLTWNAVKGAEEYGVAVKIAGKWKVHTCTNKTSFTSPKLRPGSIAEMVICAKVNGEWDTTAINSRSFSVTVK</sequence>
<dbReference type="PANTHER" id="PTHR45661:SF3">
    <property type="entry name" value="IG-LIKE DOMAIN-CONTAINING PROTEIN"/>
    <property type="match status" value="1"/>
</dbReference>
<dbReference type="InterPro" id="IPR026906">
    <property type="entry name" value="LRR_5"/>
</dbReference>
<feature type="chain" id="PRO_5010183766" evidence="1">
    <location>
        <begin position="27"/>
        <end position="548"/>
    </location>
</feature>
<dbReference type="Gene3D" id="2.60.40.10">
    <property type="entry name" value="Immunoglobulins"/>
    <property type="match status" value="2"/>
</dbReference>
<dbReference type="SUPFAM" id="SSF52058">
    <property type="entry name" value="L domain-like"/>
    <property type="match status" value="1"/>
</dbReference>
<dbReference type="Proteomes" id="UP000186015">
    <property type="component" value="Unassembled WGS sequence"/>
</dbReference>
<dbReference type="PANTHER" id="PTHR45661">
    <property type="entry name" value="SURFACE ANTIGEN"/>
    <property type="match status" value="1"/>
</dbReference>
<dbReference type="Pfam" id="PF13306">
    <property type="entry name" value="LRR_5"/>
    <property type="match status" value="1"/>
</dbReference>
<proteinExistence type="predicted"/>
<dbReference type="RefSeq" id="WP_074829770.1">
    <property type="nucleotide sequence ID" value="NZ_FOAT01000002.1"/>
</dbReference>
<dbReference type="InterPro" id="IPR032675">
    <property type="entry name" value="LRR_dom_sf"/>
</dbReference>
<dbReference type="AlphaFoldDB" id="A0A1H7GY73"/>
<evidence type="ECO:0000313" key="3">
    <source>
        <dbReference type="Proteomes" id="UP000186015"/>
    </source>
</evidence>
<accession>A0A1H7GY73</accession>
<dbReference type="OrthoDB" id="1815923at2"/>
<dbReference type="InterPro" id="IPR036116">
    <property type="entry name" value="FN3_sf"/>
</dbReference>
<dbReference type="SUPFAM" id="SSF49265">
    <property type="entry name" value="Fibronectin type III"/>
    <property type="match status" value="1"/>
</dbReference>
<organism evidence="2 3">
    <name type="scientific">Ruminococcus albus</name>
    <dbReference type="NCBI Taxonomy" id="1264"/>
    <lineage>
        <taxon>Bacteria</taxon>
        <taxon>Bacillati</taxon>
        <taxon>Bacillota</taxon>
        <taxon>Clostridia</taxon>
        <taxon>Eubacteriales</taxon>
        <taxon>Oscillospiraceae</taxon>
        <taxon>Ruminococcus</taxon>
    </lineage>
</organism>
<dbReference type="Gene3D" id="3.80.10.10">
    <property type="entry name" value="Ribonuclease Inhibitor"/>
    <property type="match status" value="1"/>
</dbReference>
<gene>
    <name evidence="2" type="ORF">SAMN05216469_102315</name>
</gene>
<dbReference type="InterPro" id="IPR053139">
    <property type="entry name" value="Surface_bspA-like"/>
</dbReference>